<protein>
    <submittedName>
        <fullName evidence="5">PF11823 family protein</fullName>
    </submittedName>
</protein>
<dbReference type="Proteomes" id="UP000006437">
    <property type="component" value="Unassembled WGS sequence"/>
</dbReference>
<evidence type="ECO:0000313" key="4">
    <source>
        <dbReference type="EMBL" id="EHL18808.1"/>
    </source>
</evidence>
<evidence type="ECO:0000313" key="8">
    <source>
        <dbReference type="Proteomes" id="UP000006437"/>
    </source>
</evidence>
<evidence type="ECO:0000259" key="1">
    <source>
        <dbReference type="Pfam" id="PF11823"/>
    </source>
</evidence>
<accession>V9HP42</accession>
<reference evidence="4 6" key="2">
    <citation type="submission" date="2011-08" db="EMBL/GenBank/DDBJ databases">
        <title>The Genome Sequence of Eubacteriaceae bacterium CM5.</title>
        <authorList>
            <consortium name="The Broad Institute Genome Sequencing Platform"/>
            <person name="Earl A."/>
            <person name="Ward D."/>
            <person name="Feldgarden M."/>
            <person name="Gevers D."/>
            <person name="Sizova M."/>
            <person name="Hazen A."/>
            <person name="Epstein S."/>
            <person name="Young S.K."/>
            <person name="Zeng Q."/>
            <person name="Gargeya S."/>
            <person name="Fitzgerald M."/>
            <person name="Haas B."/>
            <person name="Abouelleil A."/>
            <person name="Alvarado L."/>
            <person name="Arachchi H.M."/>
            <person name="Berlin A."/>
            <person name="Brown A."/>
            <person name="Chapman S.B."/>
            <person name="Chen Z."/>
            <person name="Dunbar C."/>
            <person name="Freedman E."/>
            <person name="Gearin G."/>
            <person name="Gellesch M."/>
            <person name="Goldberg J."/>
            <person name="Griggs A."/>
            <person name="Gujja S."/>
            <person name="Heiman D."/>
            <person name="Howarth C."/>
            <person name="Larson L."/>
            <person name="Lui A."/>
            <person name="MacDonald P.J.P."/>
            <person name="Montmayeur A."/>
            <person name="Murphy C."/>
            <person name="Neiman D."/>
            <person name="Pearson M."/>
            <person name="Priest M."/>
            <person name="Roberts A."/>
            <person name="Saif S."/>
            <person name="Shea T."/>
            <person name="Shenoy N."/>
            <person name="Sisk P."/>
            <person name="Stolte C."/>
            <person name="Sykes S."/>
            <person name="Wortman J."/>
            <person name="Nusbaum C."/>
            <person name="Birren B."/>
        </authorList>
    </citation>
    <scope>NUCLEOTIDE SEQUENCE [LARGE SCALE GENOMIC DNA]</scope>
    <source>
        <strain evidence="4 6">CM5</strain>
    </source>
</reference>
<dbReference type="InterPro" id="IPR021778">
    <property type="entry name" value="Se/S_carrier-like"/>
</dbReference>
<dbReference type="Proteomes" id="UP000003379">
    <property type="component" value="Unassembled WGS sequence"/>
</dbReference>
<dbReference type="EMBL" id="AFZE01000001">
    <property type="protein sequence ID" value="EHL16846.1"/>
    <property type="molecule type" value="Genomic_DNA"/>
</dbReference>
<reference evidence="5 7" key="4">
    <citation type="submission" date="2012-07" db="EMBL/GenBank/DDBJ databases">
        <authorList>
            <person name="Durkin A.S."/>
            <person name="McCorrison J."/>
            <person name="Torralba M."/>
            <person name="Gillis M."/>
            <person name="Methe B."/>
            <person name="Sutton G."/>
            <person name="Nelson K.E."/>
        </authorList>
    </citation>
    <scope>NUCLEOTIDE SEQUENCE [LARGE SCALE GENOMIC DNA]</scope>
    <source>
        <strain evidence="5 7">OBRC8</strain>
    </source>
</reference>
<dbReference type="Pfam" id="PF11823">
    <property type="entry name" value="Se_S_carrier"/>
    <property type="match status" value="1"/>
</dbReference>
<evidence type="ECO:0000313" key="9">
    <source>
        <dbReference type="Proteomes" id="UP000017818"/>
    </source>
</evidence>
<gene>
    <name evidence="5" type="ORF">HMPREF1143_2213</name>
    <name evidence="4" type="ORF">HMPREF9628_00494</name>
    <name evidence="3" type="ORF">HMPREF9629_00088</name>
    <name evidence="2" type="ORF">HMPREF9630_01829</name>
</gene>
<organism evidence="3 8">
    <name type="scientific">Peptoanaerobacter stomatis</name>
    <dbReference type="NCBI Taxonomy" id="796937"/>
    <lineage>
        <taxon>Bacteria</taxon>
        <taxon>Bacillati</taxon>
        <taxon>Bacillota</taxon>
        <taxon>Clostridia</taxon>
        <taxon>Peptostreptococcales</taxon>
        <taxon>Filifactoraceae</taxon>
        <taxon>Peptoanaerobacter</taxon>
    </lineage>
</organism>
<dbReference type="EMBL" id="ALNK01000015">
    <property type="protein sequence ID" value="EJU23658.1"/>
    <property type="molecule type" value="Genomic_DNA"/>
</dbReference>
<dbReference type="EMBL" id="AFZG01000041">
    <property type="protein sequence ID" value="EHL18808.1"/>
    <property type="molecule type" value="Genomic_DNA"/>
</dbReference>
<proteinExistence type="predicted"/>
<accession>G9WXJ9</accession>
<dbReference type="OrthoDB" id="3192849at2"/>
<evidence type="ECO:0000313" key="7">
    <source>
        <dbReference type="Proteomes" id="UP000005244"/>
    </source>
</evidence>
<evidence type="ECO:0000313" key="3">
    <source>
        <dbReference type="EMBL" id="EHL16846.1"/>
    </source>
</evidence>
<accession>G9XEF0</accession>
<comment type="caution">
    <text evidence="3">The sequence shown here is derived from an EMBL/GenBank/DDBJ whole genome shotgun (WGS) entry which is preliminary data.</text>
</comment>
<reference evidence="3 8" key="1">
    <citation type="submission" date="2011-08" db="EMBL/GenBank/DDBJ databases">
        <title>The Genome Sequence of Eubacteriaceae bacterium ACC19a.</title>
        <authorList>
            <consortium name="The Broad Institute Genome Sequencing Platform"/>
            <person name="Earl A."/>
            <person name="Ward D."/>
            <person name="Feldgarden M."/>
            <person name="Gevers D."/>
            <person name="Sizova M."/>
            <person name="Hazen A."/>
            <person name="Epstein S."/>
            <person name="Young S.K."/>
            <person name="Zeng Q."/>
            <person name="Gargeya S."/>
            <person name="Fitzgerald M."/>
            <person name="Haas B."/>
            <person name="Abouelleil A."/>
            <person name="Alvarado L."/>
            <person name="Arachchi H.M."/>
            <person name="Berlin A."/>
            <person name="Brown A."/>
            <person name="Chapman S.B."/>
            <person name="Chen Z."/>
            <person name="Dunbar C."/>
            <person name="Freedman E."/>
            <person name="Gearin G."/>
            <person name="Gellesch M."/>
            <person name="Goldberg J."/>
            <person name="Griggs A."/>
            <person name="Gujja S."/>
            <person name="Heiman D."/>
            <person name="Howarth C."/>
            <person name="Larson L."/>
            <person name="Lui A."/>
            <person name="MacDonald P.J.P."/>
            <person name="Montmayeur A."/>
            <person name="Murphy C."/>
            <person name="Neiman D."/>
            <person name="Pearson M."/>
            <person name="Priest M."/>
            <person name="Roberts A."/>
            <person name="Saif S."/>
            <person name="Shea T."/>
            <person name="Shenoy N."/>
            <person name="Sisk P."/>
            <person name="Stolte C."/>
            <person name="Sykes S."/>
            <person name="Wortman J."/>
            <person name="Nusbaum C."/>
            <person name="Birren B."/>
        </authorList>
    </citation>
    <scope>NUCLEOTIDE SEQUENCE [LARGE SCALE GENOMIC DNA]</scope>
    <source>
        <strain evidence="3 8">ACC19a</strain>
    </source>
</reference>
<dbReference type="Proteomes" id="UP000005244">
    <property type="component" value="Unassembled WGS sequence"/>
</dbReference>
<accession>J6HMP8</accession>
<dbReference type="EMBL" id="AFZF02000008">
    <property type="protein sequence ID" value="EHL16740.1"/>
    <property type="molecule type" value="Genomic_DNA"/>
</dbReference>
<reference evidence="2 9" key="3">
    <citation type="submission" date="2012-05" db="EMBL/GenBank/DDBJ databases">
        <title>The Genome Sequence of Eubacteriaceae bacterium CM2.</title>
        <authorList>
            <consortium name="The Broad Institute Genome Sequencing Platform"/>
            <person name="Earl A."/>
            <person name="Ward D."/>
            <person name="Feldgarden M."/>
            <person name="Gevers D."/>
            <person name="Sizova M."/>
            <person name="Hazen A."/>
            <person name="Epstein S."/>
            <person name="Walker B."/>
            <person name="Young S.K."/>
            <person name="Zeng Q."/>
            <person name="Gargeya S."/>
            <person name="Fitzgerald M."/>
            <person name="Haas B."/>
            <person name="Abouelleil A."/>
            <person name="Alvarado L."/>
            <person name="Arachchi H.M."/>
            <person name="Berlin A."/>
            <person name="Chapman S.B."/>
            <person name="Goldberg J."/>
            <person name="Griggs A."/>
            <person name="Gujja S."/>
            <person name="Hansen M."/>
            <person name="Howarth C."/>
            <person name="Imamovic A."/>
            <person name="Larimer J."/>
            <person name="McCowen C."/>
            <person name="Montmayeur A."/>
            <person name="Murphy C."/>
            <person name="Neiman D."/>
            <person name="Pearson M."/>
            <person name="Priest M."/>
            <person name="Roberts A."/>
            <person name="Saif S."/>
            <person name="Shea T."/>
            <person name="Sisk P."/>
            <person name="Sykes S."/>
            <person name="Wortman J."/>
            <person name="Nusbaum C."/>
            <person name="Birren B."/>
        </authorList>
    </citation>
    <scope>NUCLEOTIDE SEQUENCE [LARGE SCALE GENOMIC DNA]</scope>
    <source>
        <strain evidence="2 9">CM2</strain>
    </source>
</reference>
<evidence type="ECO:0000313" key="5">
    <source>
        <dbReference type="EMBL" id="EJU23658.1"/>
    </source>
</evidence>
<name>G9WXJ9_9FIRM</name>
<dbReference type="AlphaFoldDB" id="G9WXJ9"/>
<dbReference type="HOGENOM" id="CLU_167443_2_3_9"/>
<sequence length="79" mass="9003">MIVISFESTNYAMLADKYFDEINFQKMVVPTPRAISNSCGISLQINKEDIEKAKVLIQEKHIKIKGIFEVDKNTAVQLL</sequence>
<dbReference type="BioCyc" id="EBAC796937-HMP:GMGH-88-MONOMER"/>
<evidence type="ECO:0000313" key="2">
    <source>
        <dbReference type="EMBL" id="EHL16740.1"/>
    </source>
</evidence>
<keyword evidence="7" id="KW-1185">Reference proteome</keyword>
<evidence type="ECO:0000313" key="6">
    <source>
        <dbReference type="Proteomes" id="UP000003379"/>
    </source>
</evidence>
<dbReference type="RefSeq" id="WP_009524325.1">
    <property type="nucleotide sequence ID" value="NZ_ALNK01000015.1"/>
</dbReference>
<feature type="domain" description="Putative Se/S carrier protein-like" evidence="1">
    <location>
        <begin position="3"/>
        <end position="69"/>
    </location>
</feature>
<dbReference type="STRING" id="796937.HMPREF9630_01829"/>
<dbReference type="Proteomes" id="UP000017818">
    <property type="component" value="Unassembled WGS sequence"/>
</dbReference>